<evidence type="ECO:0000256" key="1">
    <source>
        <dbReference type="ARBA" id="ARBA00004167"/>
    </source>
</evidence>
<reference evidence="8" key="1">
    <citation type="journal article" date="2023" name="IScience">
        <title>Live-bearing cockroach genome reveals convergent evolutionary mechanisms linked to viviparity in insects and beyond.</title>
        <authorList>
            <person name="Fouks B."/>
            <person name="Harrison M.C."/>
            <person name="Mikhailova A.A."/>
            <person name="Marchal E."/>
            <person name="English S."/>
            <person name="Carruthers M."/>
            <person name="Jennings E.C."/>
            <person name="Chiamaka E.L."/>
            <person name="Frigard R.A."/>
            <person name="Pippel M."/>
            <person name="Attardo G.M."/>
            <person name="Benoit J.B."/>
            <person name="Bornberg-Bauer E."/>
            <person name="Tobe S.S."/>
        </authorList>
    </citation>
    <scope>NUCLEOTIDE SEQUENCE</scope>
    <source>
        <strain evidence="8">Stay&amp;Tobe</strain>
    </source>
</reference>
<feature type="domain" description="FAM234A/B beta-propeller" evidence="7">
    <location>
        <begin position="149"/>
        <end position="455"/>
    </location>
</feature>
<dbReference type="SUPFAM" id="SSF69318">
    <property type="entry name" value="Integrin alpha N-terminal domain"/>
    <property type="match status" value="1"/>
</dbReference>
<feature type="region of interest" description="Disordered" evidence="5">
    <location>
        <begin position="719"/>
        <end position="741"/>
    </location>
</feature>
<dbReference type="Proteomes" id="UP001233999">
    <property type="component" value="Unassembled WGS sequence"/>
</dbReference>
<feature type="compositionally biased region" description="Basic and acidic residues" evidence="5">
    <location>
        <begin position="623"/>
        <end position="632"/>
    </location>
</feature>
<evidence type="ECO:0000256" key="6">
    <source>
        <dbReference type="SAM" id="Phobius"/>
    </source>
</evidence>
<dbReference type="InterPro" id="IPR055409">
    <property type="entry name" value="Beta-prop_FAM234A_B"/>
</dbReference>
<gene>
    <name evidence="8" type="ORF">L9F63_014126</name>
</gene>
<keyword evidence="4 6" id="KW-0472">Membrane</keyword>
<proteinExistence type="predicted"/>
<feature type="region of interest" description="Disordered" evidence="5">
    <location>
        <begin position="610"/>
        <end position="681"/>
    </location>
</feature>
<keyword evidence="3 6" id="KW-1133">Transmembrane helix</keyword>
<feature type="transmembrane region" description="Helical" evidence="6">
    <location>
        <begin position="76"/>
        <end position="100"/>
    </location>
</feature>
<organism evidence="8 9">
    <name type="scientific">Diploptera punctata</name>
    <name type="common">Pacific beetle cockroach</name>
    <dbReference type="NCBI Taxonomy" id="6984"/>
    <lineage>
        <taxon>Eukaryota</taxon>
        <taxon>Metazoa</taxon>
        <taxon>Ecdysozoa</taxon>
        <taxon>Arthropoda</taxon>
        <taxon>Hexapoda</taxon>
        <taxon>Insecta</taxon>
        <taxon>Pterygota</taxon>
        <taxon>Neoptera</taxon>
        <taxon>Polyneoptera</taxon>
        <taxon>Dictyoptera</taxon>
        <taxon>Blattodea</taxon>
        <taxon>Blaberoidea</taxon>
        <taxon>Blaberidae</taxon>
        <taxon>Diplopterinae</taxon>
        <taxon>Diploptera</taxon>
    </lineage>
</organism>
<dbReference type="Pfam" id="PF23727">
    <property type="entry name" value="Beta-prop_FAM234A_B"/>
    <property type="match status" value="1"/>
</dbReference>
<feature type="compositionally biased region" description="Polar residues" evidence="5">
    <location>
        <begin position="719"/>
        <end position="731"/>
    </location>
</feature>
<dbReference type="EMBL" id="JASPKZ010003045">
    <property type="protein sequence ID" value="KAJ9594441.1"/>
    <property type="molecule type" value="Genomic_DNA"/>
</dbReference>
<evidence type="ECO:0000256" key="4">
    <source>
        <dbReference type="ARBA" id="ARBA00023136"/>
    </source>
</evidence>
<evidence type="ECO:0000313" key="8">
    <source>
        <dbReference type="EMBL" id="KAJ9594441.1"/>
    </source>
</evidence>
<evidence type="ECO:0000256" key="2">
    <source>
        <dbReference type="ARBA" id="ARBA00022692"/>
    </source>
</evidence>
<dbReference type="PANTHER" id="PTHR21419:SF30">
    <property type="entry name" value="IG-LIKE DOMAIN-CONTAINING PROTEIN"/>
    <property type="match status" value="1"/>
</dbReference>
<keyword evidence="2 6" id="KW-0812">Transmembrane</keyword>
<evidence type="ECO:0000256" key="5">
    <source>
        <dbReference type="SAM" id="MobiDB-lite"/>
    </source>
</evidence>
<dbReference type="InterPro" id="IPR045232">
    <property type="entry name" value="FAM234"/>
</dbReference>
<evidence type="ECO:0000256" key="3">
    <source>
        <dbReference type="ARBA" id="ARBA00022989"/>
    </source>
</evidence>
<dbReference type="AlphaFoldDB" id="A0AAD8A8F8"/>
<comment type="subcellular location">
    <subcellularLocation>
        <location evidence="1">Membrane</location>
        <topology evidence="1">Single-pass membrane protein</topology>
    </subcellularLocation>
</comment>
<accession>A0AAD8A8F8</accession>
<protein>
    <recommendedName>
        <fullName evidence="7">FAM234A/B beta-propeller domain-containing protein</fullName>
    </recommendedName>
</protein>
<keyword evidence="9" id="KW-1185">Reference proteome</keyword>
<name>A0AAD8A8F8_DIPPU</name>
<evidence type="ECO:0000259" key="7">
    <source>
        <dbReference type="Pfam" id="PF23727"/>
    </source>
</evidence>
<comment type="caution">
    <text evidence="8">The sequence shown here is derived from an EMBL/GenBank/DDBJ whole genome shotgun (WGS) entry which is preliminary data.</text>
</comment>
<evidence type="ECO:0000313" key="9">
    <source>
        <dbReference type="Proteomes" id="UP001233999"/>
    </source>
</evidence>
<dbReference type="GO" id="GO:0016020">
    <property type="term" value="C:membrane"/>
    <property type="evidence" value="ECO:0007669"/>
    <property type="project" value="UniProtKB-SubCell"/>
</dbReference>
<sequence>MSYTSSKLAVRDSFDDDDVSDDVEDEVFIRDGRNGFKVDEERGVKRPLMAPRRKTKNQMNSEIGGRPPCRVFCAPCCYGFIALTALLGVIILVVSLVMWFPFPLDQMSKFWEIGKESLQGDIIIPCTELTVKDVWTTGFSKLTVESAVRLSDVNRDGALDVIIGHGTGADGHDVPDYMCKLYFDRASPCLGGLIALDGRTGATIWHYWTPHSVFTVDCSADLTDDNINDCLISGKGGVNSYLSSHYSVNIWQYTDLTDSQTEPLIDVYSAQFIEDVDGDGFPDILSAHTRDANPGETGTVLLGQLLLVSGKTGTTLQSVATPHREETYYPPQVLVQLDGVNIVLFGTGGQASPGGLYAVPLHHLIKGNMLQVEVLYHNEEKGVMSPAVLVDIDQDGSEDIVAAMFNSVVIAFNGISFKPLWNYTMPGTETFSAPTPGYFNDDNVPDFLVKYQDGPGFPVYYSSQTTVLNGRTGVPLLDKPVVDTVGSQMGALSISVEGLGNDFILYWTADCLHHEGSTKPYTFLPGTSVQAQSRADLCHLLFNSTLSTKFIALSEHVEPPGVTLYSSETRKEEEYNNSEAVSAQVHNYLETHPDFIDVYDINSKVVSNDKKEYEDDSSSFRHRAQDGSKEKGSGYFYNDASALNRASSEQEEMAAPDFQGNSELPNIRKHGSPVDKTWQVPQQEDGNVPMGYNFLMNGNSPSGQDNDYDMLYGEANNFLSDNEQNKRTPTNRNKREQPHHVHGLQRLTSLGALSAPLWPQKRNDSIDLLLVTHWIHPMHKAQLMLEKDKKCIQKKQSEAENGNGKYNANDDKYKALDQETILKECLSYKWQDPNTDLDSDVLSQTTVYRLQVTCGCRSVARGERCSSLLPFSQQNWPAFMGLNGNGHFKPRPS</sequence>
<reference evidence="8" key="2">
    <citation type="submission" date="2023-05" db="EMBL/GenBank/DDBJ databases">
        <authorList>
            <person name="Fouks B."/>
        </authorList>
    </citation>
    <scope>NUCLEOTIDE SEQUENCE</scope>
    <source>
        <strain evidence="8">Stay&amp;Tobe</strain>
        <tissue evidence="8">Testes</tissue>
    </source>
</reference>
<dbReference type="PANTHER" id="PTHR21419">
    <property type="match status" value="1"/>
</dbReference>
<dbReference type="InterPro" id="IPR028994">
    <property type="entry name" value="Integrin_alpha_N"/>
</dbReference>